<accession>A0AAV1L9V6</accession>
<evidence type="ECO:0000256" key="7">
    <source>
        <dbReference type="ARBA" id="ARBA00022763"/>
    </source>
</evidence>
<keyword evidence="6 15" id="KW-0547">Nucleotide-binding</keyword>
<dbReference type="NCBIfam" id="TIGR00574">
    <property type="entry name" value="dnl1"/>
    <property type="match status" value="1"/>
</dbReference>
<sequence>MNLDKLFKASRVVICVLHRTPCRLFQKICPVYTLHTIDIKPHTRNMSQKSITSFFKITPKKTDGASEDNQKDDKSSANHSLNENPSPVANGKRSSKRLRSESIENVSPKASSRSQSPISSEKKKKVKRQRIDSSESESDVAKASPEESIPIKVDNDKPKTYDSPKSKRNKVKTQKSGSTDIKSPKGTKAKSQEKKLKIKTEKESPSPKKTDAKTKTELKEKVKDSKNIMSAFVKKENGAQKESSAKGEDIKQVENSEVNNQEELVAEIDYNPGKPKYHPVKDACWSKGQKVPYLALAKTLEIIEATSARLKMVEILSNYFRSVIALTPEDLLPSIYLCLNQLAPAYVGLELGIAETYLMKAVGQCTGRSVAQVRAAAQRCGELALAAQQARTTQRTMFAAPPLAVRAVHAALKEVAAMTGHASVNKKIGKIQSLYVACRHSESKFLIRSLEGKLRVGLAEQSLLQALALAVASTPPAGPRAGCLDVAKEMPADEFKSLVEEHAALIKTTYCECPNYELLLPVLLQHGVRALPQHCRLTPGIPLKPMLAHPTKGVHEIFTRFEGERFTCEWKYDGERAQIHVPGDQAPSYSDARIFSRNQENNTSKYPDVLSRLPALLKDSVRNCVLDCESVAYDTVNKKILPFQILSTRKRKDADEAQIKVQVCVFVFDLLLLNGRALVREPLAERRKLLREHFNECPGEWQFAESRDCSTMEEVQQFLEESIKGSCEGLMVKMLHGDNSKYDIARRSHNWLKLKKDYLEGVGDSIDAVVIGAYHGRGKRAGRYGGFLLACYDAEAEQYQSLCKLGTGFSDQDLETLATELDKHLIDGPRNYYSYDASHTADVWFAAARVWELRCADLSLSPAHRAAIGLVDPDKGISLRFPRFIRVREDKTPEEATSAQQIAHMYLSQDQVKNQATKPVNDDDFY</sequence>
<dbReference type="GO" id="GO:0003677">
    <property type="term" value="F:DNA binding"/>
    <property type="evidence" value="ECO:0007669"/>
    <property type="project" value="InterPro"/>
</dbReference>
<dbReference type="SUPFAM" id="SSF117018">
    <property type="entry name" value="ATP-dependent DNA ligase DNA-binding domain"/>
    <property type="match status" value="1"/>
</dbReference>
<dbReference type="PANTHER" id="PTHR45674">
    <property type="entry name" value="DNA LIGASE 1/3 FAMILY MEMBER"/>
    <property type="match status" value="1"/>
</dbReference>
<evidence type="ECO:0000259" key="18">
    <source>
        <dbReference type="PROSITE" id="PS50160"/>
    </source>
</evidence>
<dbReference type="EMBL" id="CAVLGL010000086">
    <property type="protein sequence ID" value="CAK1590807.1"/>
    <property type="molecule type" value="Genomic_DNA"/>
</dbReference>
<dbReference type="InterPro" id="IPR050191">
    <property type="entry name" value="ATP-dep_DNA_ligase"/>
</dbReference>
<evidence type="ECO:0000256" key="5">
    <source>
        <dbReference type="ARBA" id="ARBA00022705"/>
    </source>
</evidence>
<protein>
    <recommendedName>
        <fullName evidence="15">DNA ligase</fullName>
        <ecNumber evidence="15">6.5.1.1</ecNumber>
    </recommendedName>
</protein>
<dbReference type="Proteomes" id="UP001314205">
    <property type="component" value="Unassembled WGS sequence"/>
</dbReference>
<evidence type="ECO:0000256" key="8">
    <source>
        <dbReference type="ARBA" id="ARBA00022840"/>
    </source>
</evidence>
<evidence type="ECO:0000256" key="15">
    <source>
        <dbReference type="RuleBase" id="RU000617"/>
    </source>
</evidence>
<dbReference type="GO" id="GO:0005524">
    <property type="term" value="F:ATP binding"/>
    <property type="evidence" value="ECO:0007669"/>
    <property type="project" value="UniProtKB-KW"/>
</dbReference>
<reference evidence="19 20" key="1">
    <citation type="submission" date="2023-11" db="EMBL/GenBank/DDBJ databases">
        <authorList>
            <person name="Hedman E."/>
            <person name="Englund M."/>
            <person name="Stromberg M."/>
            <person name="Nyberg Akerstrom W."/>
            <person name="Nylinder S."/>
            <person name="Jareborg N."/>
            <person name="Kallberg Y."/>
            <person name="Kronander E."/>
        </authorList>
    </citation>
    <scope>NUCLEOTIDE SEQUENCE [LARGE SCALE GENOMIC DNA]</scope>
</reference>
<feature type="region of interest" description="Disordered" evidence="17">
    <location>
        <begin position="58"/>
        <end position="221"/>
    </location>
</feature>
<evidence type="ECO:0000256" key="3">
    <source>
        <dbReference type="ARBA" id="ARBA00022598"/>
    </source>
</evidence>
<keyword evidence="10 15" id="KW-0234">DNA repair</keyword>
<dbReference type="InterPro" id="IPR012310">
    <property type="entry name" value="DNA_ligase_ATP-dep_cent"/>
</dbReference>
<dbReference type="EC" id="6.5.1.1" evidence="15"/>
<feature type="compositionally biased region" description="Basic and acidic residues" evidence="17">
    <location>
        <begin position="190"/>
        <end position="221"/>
    </location>
</feature>
<keyword evidence="11" id="KW-0539">Nucleus</keyword>
<dbReference type="GO" id="GO:0005634">
    <property type="term" value="C:nucleus"/>
    <property type="evidence" value="ECO:0007669"/>
    <property type="project" value="UniProtKB-SubCell"/>
</dbReference>
<gene>
    <name evidence="19" type="ORF">PARMNEM_LOCUS11122</name>
</gene>
<proteinExistence type="inferred from homology"/>
<evidence type="ECO:0000256" key="13">
    <source>
        <dbReference type="ARBA" id="ARBA00034003"/>
    </source>
</evidence>
<evidence type="ECO:0000256" key="2">
    <source>
        <dbReference type="ARBA" id="ARBA00007572"/>
    </source>
</evidence>
<keyword evidence="8 15" id="KW-0067">ATP-binding</keyword>
<keyword evidence="3 15" id="KW-0436">Ligase</keyword>
<dbReference type="GO" id="GO:1903461">
    <property type="term" value="P:Okazaki fragment processing involved in mitotic DNA replication"/>
    <property type="evidence" value="ECO:0007669"/>
    <property type="project" value="TreeGrafter"/>
</dbReference>
<keyword evidence="7 15" id="KW-0227">DNA damage</keyword>
<dbReference type="AlphaFoldDB" id="A0AAV1L9V6"/>
<dbReference type="PROSITE" id="PS00697">
    <property type="entry name" value="DNA_LIGASE_A1"/>
    <property type="match status" value="1"/>
</dbReference>
<dbReference type="InterPro" id="IPR012340">
    <property type="entry name" value="NA-bd_OB-fold"/>
</dbReference>
<dbReference type="FunFam" id="1.10.3260.10:FF:000001">
    <property type="entry name" value="DNA ligase"/>
    <property type="match status" value="1"/>
</dbReference>
<dbReference type="SUPFAM" id="SSF50249">
    <property type="entry name" value="Nucleic acid-binding proteins"/>
    <property type="match status" value="1"/>
</dbReference>
<feature type="compositionally biased region" description="Basic and acidic residues" evidence="17">
    <location>
        <begin position="60"/>
        <end position="76"/>
    </location>
</feature>
<dbReference type="Gene3D" id="3.30.470.30">
    <property type="entry name" value="DNA ligase/mRNA capping enzyme"/>
    <property type="match status" value="1"/>
</dbReference>
<dbReference type="FunFam" id="3.30.470.30:FF:000002">
    <property type="entry name" value="DNA ligase"/>
    <property type="match status" value="1"/>
</dbReference>
<evidence type="ECO:0000256" key="6">
    <source>
        <dbReference type="ARBA" id="ARBA00022741"/>
    </source>
</evidence>
<evidence type="ECO:0000313" key="20">
    <source>
        <dbReference type="Proteomes" id="UP001314205"/>
    </source>
</evidence>
<dbReference type="GO" id="GO:0006310">
    <property type="term" value="P:DNA recombination"/>
    <property type="evidence" value="ECO:0007669"/>
    <property type="project" value="UniProtKB-KW"/>
</dbReference>
<dbReference type="Pfam" id="PF01068">
    <property type="entry name" value="DNA_ligase_A_M"/>
    <property type="match status" value="1"/>
</dbReference>
<feature type="compositionally biased region" description="Basic and acidic residues" evidence="17">
    <location>
        <begin position="153"/>
        <end position="165"/>
    </location>
</feature>
<dbReference type="InterPro" id="IPR000977">
    <property type="entry name" value="DNA_ligase_ATP-dep"/>
</dbReference>
<dbReference type="GO" id="GO:0006281">
    <property type="term" value="P:DNA repair"/>
    <property type="evidence" value="ECO:0007669"/>
    <property type="project" value="UniProtKB-KW"/>
</dbReference>
<dbReference type="Gene3D" id="2.40.50.140">
    <property type="entry name" value="Nucleic acid-binding proteins"/>
    <property type="match status" value="1"/>
</dbReference>
<dbReference type="InterPro" id="IPR012308">
    <property type="entry name" value="DNA_ligase_ATP-dep_N"/>
</dbReference>
<comment type="similarity">
    <text evidence="2 16">Belongs to the ATP-dependent DNA ligase family.</text>
</comment>
<evidence type="ECO:0000256" key="9">
    <source>
        <dbReference type="ARBA" id="ARBA00023172"/>
    </source>
</evidence>
<dbReference type="InterPro" id="IPR012309">
    <property type="entry name" value="DNA_ligase_ATP-dep_C"/>
</dbReference>
<organism evidence="19 20">
    <name type="scientific">Parnassius mnemosyne</name>
    <name type="common">clouded apollo</name>
    <dbReference type="NCBI Taxonomy" id="213953"/>
    <lineage>
        <taxon>Eukaryota</taxon>
        <taxon>Metazoa</taxon>
        <taxon>Ecdysozoa</taxon>
        <taxon>Arthropoda</taxon>
        <taxon>Hexapoda</taxon>
        <taxon>Insecta</taxon>
        <taxon>Pterygota</taxon>
        <taxon>Neoptera</taxon>
        <taxon>Endopterygota</taxon>
        <taxon>Lepidoptera</taxon>
        <taxon>Glossata</taxon>
        <taxon>Ditrysia</taxon>
        <taxon>Papilionoidea</taxon>
        <taxon>Papilionidae</taxon>
        <taxon>Parnassiinae</taxon>
        <taxon>Parnassini</taxon>
        <taxon>Parnassius</taxon>
        <taxon>Driopa</taxon>
    </lineage>
</organism>
<feature type="domain" description="ATP-dependent DNA ligase family profile" evidence="18">
    <location>
        <begin position="656"/>
        <end position="793"/>
    </location>
</feature>
<dbReference type="GO" id="GO:0005739">
    <property type="term" value="C:mitochondrion"/>
    <property type="evidence" value="ECO:0007669"/>
    <property type="project" value="TreeGrafter"/>
</dbReference>
<keyword evidence="20" id="KW-1185">Reference proteome</keyword>
<keyword evidence="12" id="KW-0131">Cell cycle</keyword>
<dbReference type="Pfam" id="PF04675">
    <property type="entry name" value="DNA_ligase_A_N"/>
    <property type="match status" value="1"/>
</dbReference>
<evidence type="ECO:0000256" key="11">
    <source>
        <dbReference type="ARBA" id="ARBA00023242"/>
    </source>
</evidence>
<evidence type="ECO:0000256" key="4">
    <source>
        <dbReference type="ARBA" id="ARBA00022618"/>
    </source>
</evidence>
<evidence type="ECO:0000256" key="16">
    <source>
        <dbReference type="RuleBase" id="RU004196"/>
    </source>
</evidence>
<dbReference type="SUPFAM" id="SSF56091">
    <property type="entry name" value="DNA ligase/mRNA capping enzyme, catalytic domain"/>
    <property type="match status" value="1"/>
</dbReference>
<evidence type="ECO:0000256" key="1">
    <source>
        <dbReference type="ARBA" id="ARBA00004123"/>
    </source>
</evidence>
<dbReference type="PROSITE" id="PS50160">
    <property type="entry name" value="DNA_LIGASE_A3"/>
    <property type="match status" value="1"/>
</dbReference>
<evidence type="ECO:0000256" key="14">
    <source>
        <dbReference type="ARBA" id="ARBA00054532"/>
    </source>
</evidence>
<dbReference type="Gene3D" id="1.10.3260.10">
    <property type="entry name" value="DNA ligase, ATP-dependent, N-terminal domain"/>
    <property type="match status" value="1"/>
</dbReference>
<comment type="function">
    <text evidence="14">DNA ligase that seals nicks in double-stranded DNA during DNA replication, DNA recombination and DNA repair.</text>
</comment>
<dbReference type="GO" id="GO:0003910">
    <property type="term" value="F:DNA ligase (ATP) activity"/>
    <property type="evidence" value="ECO:0007669"/>
    <property type="project" value="UniProtKB-EC"/>
</dbReference>
<dbReference type="Gene3D" id="3.30.1490.70">
    <property type="match status" value="1"/>
</dbReference>
<dbReference type="GO" id="GO:0051301">
    <property type="term" value="P:cell division"/>
    <property type="evidence" value="ECO:0007669"/>
    <property type="project" value="UniProtKB-KW"/>
</dbReference>
<dbReference type="CDD" id="cd07969">
    <property type="entry name" value="OBF_DNA_ligase_I"/>
    <property type="match status" value="1"/>
</dbReference>
<dbReference type="FunFam" id="2.40.50.140:FF:000062">
    <property type="entry name" value="DNA ligase"/>
    <property type="match status" value="1"/>
</dbReference>
<dbReference type="InterPro" id="IPR016059">
    <property type="entry name" value="DNA_ligase_ATP-dep_CS"/>
</dbReference>
<evidence type="ECO:0000256" key="17">
    <source>
        <dbReference type="SAM" id="MobiDB-lite"/>
    </source>
</evidence>
<evidence type="ECO:0000256" key="12">
    <source>
        <dbReference type="ARBA" id="ARBA00023306"/>
    </source>
</evidence>
<keyword evidence="9 15" id="KW-0233">DNA recombination</keyword>
<name>A0AAV1L9V6_9NEOP</name>
<dbReference type="InterPro" id="IPR036599">
    <property type="entry name" value="DNA_ligase_N_sf"/>
</dbReference>
<dbReference type="PANTHER" id="PTHR45674:SF4">
    <property type="entry name" value="DNA LIGASE 1"/>
    <property type="match status" value="1"/>
</dbReference>
<feature type="compositionally biased region" description="Polar residues" evidence="17">
    <location>
        <begin position="103"/>
        <end position="119"/>
    </location>
</feature>
<dbReference type="GO" id="GO:0071897">
    <property type="term" value="P:DNA biosynthetic process"/>
    <property type="evidence" value="ECO:0007669"/>
    <property type="project" value="InterPro"/>
</dbReference>
<comment type="caution">
    <text evidence="19">The sequence shown here is derived from an EMBL/GenBank/DDBJ whole genome shotgun (WGS) entry which is preliminary data.</text>
</comment>
<evidence type="ECO:0000313" key="19">
    <source>
        <dbReference type="EMBL" id="CAK1590807.1"/>
    </source>
</evidence>
<keyword evidence="5" id="KW-0235">DNA replication</keyword>
<keyword evidence="4" id="KW-0132">Cell division</keyword>
<dbReference type="CDD" id="cd07900">
    <property type="entry name" value="Adenylation_DNA_ligase_I_Euk"/>
    <property type="match status" value="1"/>
</dbReference>
<dbReference type="Pfam" id="PF04679">
    <property type="entry name" value="DNA_ligase_A_C"/>
    <property type="match status" value="1"/>
</dbReference>
<evidence type="ECO:0000256" key="10">
    <source>
        <dbReference type="ARBA" id="ARBA00023204"/>
    </source>
</evidence>
<feature type="compositionally biased region" description="Polar residues" evidence="17">
    <location>
        <begin position="77"/>
        <end position="87"/>
    </location>
</feature>
<comment type="catalytic activity">
    <reaction evidence="13 15">
        <text>ATP + (deoxyribonucleotide)n-3'-hydroxyl + 5'-phospho-(deoxyribonucleotide)m = (deoxyribonucleotide)n+m + AMP + diphosphate.</text>
        <dbReference type="EC" id="6.5.1.1"/>
    </reaction>
</comment>
<comment type="subcellular location">
    <subcellularLocation>
        <location evidence="1">Nucleus</location>
    </subcellularLocation>
</comment>